<dbReference type="RefSeq" id="WP_146316679.1">
    <property type="nucleotide sequence ID" value="NZ_VCQV01000012.1"/>
</dbReference>
<gene>
    <name evidence="1" type="ORF">FGL98_10290</name>
</gene>
<dbReference type="Proteomes" id="UP000320244">
    <property type="component" value="Unassembled WGS sequence"/>
</dbReference>
<dbReference type="OrthoDB" id="3210860at2"/>
<dbReference type="InterPro" id="IPR021491">
    <property type="entry name" value="DUF3145"/>
</dbReference>
<sequence>MSVASSRPVTRGVVFIHSTPTALCPHIGWALENVLGSAVRLEWTKQPVTAGLVRTELSWMGAPGTGAHLASALRDADRVRFEVTEEPSPGADGSRWSHTPGLGIHHTWTSASGDAVVNEDRLRSALVASKGDPELFRAEMAELLGTAWDQELEAFRYAGDGATVRWLHRVS</sequence>
<proteinExistence type="predicted"/>
<organism evidence="1 2">
    <name type="scientific">Leekyejoonella antrihumi</name>
    <dbReference type="NCBI Taxonomy" id="1660198"/>
    <lineage>
        <taxon>Bacteria</taxon>
        <taxon>Bacillati</taxon>
        <taxon>Actinomycetota</taxon>
        <taxon>Actinomycetes</taxon>
        <taxon>Micrococcales</taxon>
        <taxon>Dermacoccaceae</taxon>
        <taxon>Leekyejoonella</taxon>
    </lineage>
</organism>
<dbReference type="EMBL" id="VCQV01000012">
    <property type="protein sequence ID" value="TWP36345.1"/>
    <property type="molecule type" value="Genomic_DNA"/>
</dbReference>
<evidence type="ECO:0000313" key="2">
    <source>
        <dbReference type="Proteomes" id="UP000320244"/>
    </source>
</evidence>
<name>A0A563E1R1_9MICO</name>
<comment type="caution">
    <text evidence="1">The sequence shown here is derived from an EMBL/GenBank/DDBJ whole genome shotgun (WGS) entry which is preliminary data.</text>
</comment>
<dbReference type="Pfam" id="PF11343">
    <property type="entry name" value="DUF3145"/>
    <property type="match status" value="1"/>
</dbReference>
<reference evidence="1 2" key="1">
    <citation type="submission" date="2019-05" db="EMBL/GenBank/DDBJ databases">
        <authorList>
            <person name="Lee S.D."/>
        </authorList>
    </citation>
    <scope>NUCLEOTIDE SEQUENCE [LARGE SCALE GENOMIC DNA]</scope>
    <source>
        <strain evidence="1 2">C5-26</strain>
    </source>
</reference>
<keyword evidence="2" id="KW-1185">Reference proteome</keyword>
<reference evidence="1 2" key="2">
    <citation type="submission" date="2019-08" db="EMBL/GenBank/DDBJ databases">
        <title>Jejuicoccus antrihumi gen. nov., sp. nov., a new member of the family Dermacoccaceae isolated from a cave.</title>
        <authorList>
            <person name="Schumann P."/>
            <person name="Kim I.S."/>
        </authorList>
    </citation>
    <scope>NUCLEOTIDE SEQUENCE [LARGE SCALE GENOMIC DNA]</scope>
    <source>
        <strain evidence="1 2">C5-26</strain>
    </source>
</reference>
<dbReference type="AlphaFoldDB" id="A0A563E1R1"/>
<accession>A0A563E1R1</accession>
<evidence type="ECO:0000313" key="1">
    <source>
        <dbReference type="EMBL" id="TWP36345.1"/>
    </source>
</evidence>
<protein>
    <submittedName>
        <fullName evidence="1">DUF3145 domain-containing protein</fullName>
    </submittedName>
</protein>